<sequence>MDLFLVPNNPTQTTLISSNGVAHYHIETSRVVDGVSVTRLIRSTLSDTAGACTGRVQVQQGIPIPNVLNNDSEAGPSQPNVLHRRRHRLLTQQQANHDQDSHLTKLSSIVAEIAWKSWDSPTIIRSHPLVLGGLLKEAEVGYDEKSGWGGSRMKRRDKGKGKEKVIGKGTRKGSGGLSDDTASSNSASRIGRGLREGLSQKTSSSKRLASGGAQKRERDWFVPPTPDPQASQARVDYGEMNPGSDVVSIRANKLLYRKSQFSS</sequence>
<accession>A0ACD3B358</accession>
<evidence type="ECO:0000313" key="1">
    <source>
        <dbReference type="EMBL" id="TFK72216.1"/>
    </source>
</evidence>
<evidence type="ECO:0000313" key="2">
    <source>
        <dbReference type="Proteomes" id="UP000308600"/>
    </source>
</evidence>
<dbReference type="Proteomes" id="UP000308600">
    <property type="component" value="Unassembled WGS sequence"/>
</dbReference>
<organism evidence="1 2">
    <name type="scientific">Pluteus cervinus</name>
    <dbReference type="NCBI Taxonomy" id="181527"/>
    <lineage>
        <taxon>Eukaryota</taxon>
        <taxon>Fungi</taxon>
        <taxon>Dikarya</taxon>
        <taxon>Basidiomycota</taxon>
        <taxon>Agaricomycotina</taxon>
        <taxon>Agaricomycetes</taxon>
        <taxon>Agaricomycetidae</taxon>
        <taxon>Agaricales</taxon>
        <taxon>Pluteineae</taxon>
        <taxon>Pluteaceae</taxon>
        <taxon>Pluteus</taxon>
    </lineage>
</organism>
<proteinExistence type="predicted"/>
<reference evidence="1 2" key="1">
    <citation type="journal article" date="2019" name="Nat. Ecol. Evol.">
        <title>Megaphylogeny resolves global patterns of mushroom evolution.</title>
        <authorList>
            <person name="Varga T."/>
            <person name="Krizsan K."/>
            <person name="Foldi C."/>
            <person name="Dima B."/>
            <person name="Sanchez-Garcia M."/>
            <person name="Sanchez-Ramirez S."/>
            <person name="Szollosi G.J."/>
            <person name="Szarkandi J.G."/>
            <person name="Papp V."/>
            <person name="Albert L."/>
            <person name="Andreopoulos W."/>
            <person name="Angelini C."/>
            <person name="Antonin V."/>
            <person name="Barry K.W."/>
            <person name="Bougher N.L."/>
            <person name="Buchanan P."/>
            <person name="Buyck B."/>
            <person name="Bense V."/>
            <person name="Catcheside P."/>
            <person name="Chovatia M."/>
            <person name="Cooper J."/>
            <person name="Damon W."/>
            <person name="Desjardin D."/>
            <person name="Finy P."/>
            <person name="Geml J."/>
            <person name="Haridas S."/>
            <person name="Hughes K."/>
            <person name="Justo A."/>
            <person name="Karasinski D."/>
            <person name="Kautmanova I."/>
            <person name="Kiss B."/>
            <person name="Kocsube S."/>
            <person name="Kotiranta H."/>
            <person name="LaButti K.M."/>
            <person name="Lechner B.E."/>
            <person name="Liimatainen K."/>
            <person name="Lipzen A."/>
            <person name="Lukacs Z."/>
            <person name="Mihaltcheva S."/>
            <person name="Morgado L.N."/>
            <person name="Niskanen T."/>
            <person name="Noordeloos M.E."/>
            <person name="Ohm R.A."/>
            <person name="Ortiz-Santana B."/>
            <person name="Ovrebo C."/>
            <person name="Racz N."/>
            <person name="Riley R."/>
            <person name="Savchenko A."/>
            <person name="Shiryaev A."/>
            <person name="Soop K."/>
            <person name="Spirin V."/>
            <person name="Szebenyi C."/>
            <person name="Tomsovsky M."/>
            <person name="Tulloss R.E."/>
            <person name="Uehling J."/>
            <person name="Grigoriev I.V."/>
            <person name="Vagvolgyi C."/>
            <person name="Papp T."/>
            <person name="Martin F.M."/>
            <person name="Miettinen O."/>
            <person name="Hibbett D.S."/>
            <person name="Nagy L.G."/>
        </authorList>
    </citation>
    <scope>NUCLEOTIDE SEQUENCE [LARGE SCALE GENOMIC DNA]</scope>
    <source>
        <strain evidence="1 2">NL-1719</strain>
    </source>
</reference>
<dbReference type="EMBL" id="ML208288">
    <property type="protein sequence ID" value="TFK72216.1"/>
    <property type="molecule type" value="Genomic_DNA"/>
</dbReference>
<name>A0ACD3B358_9AGAR</name>
<keyword evidence="2" id="KW-1185">Reference proteome</keyword>
<protein>
    <submittedName>
        <fullName evidence="1">Uncharacterized protein</fullName>
    </submittedName>
</protein>
<gene>
    <name evidence="1" type="ORF">BDN72DRAFT_373850</name>
</gene>